<keyword evidence="1" id="KW-0812">Transmembrane</keyword>
<keyword evidence="1" id="KW-1133">Transmembrane helix</keyword>
<gene>
    <name evidence="4" type="primary">LOC129924910</name>
</gene>
<dbReference type="AlphaFoldDB" id="A0A9W2ZTC4"/>
<accession>A0A9W2ZTC4</accession>
<evidence type="ECO:0000256" key="1">
    <source>
        <dbReference type="SAM" id="Phobius"/>
    </source>
</evidence>
<organism evidence="3 4">
    <name type="scientific">Biomphalaria glabrata</name>
    <name type="common">Bloodfluke planorb</name>
    <name type="synonym">Freshwater snail</name>
    <dbReference type="NCBI Taxonomy" id="6526"/>
    <lineage>
        <taxon>Eukaryota</taxon>
        <taxon>Metazoa</taxon>
        <taxon>Spiralia</taxon>
        <taxon>Lophotrochozoa</taxon>
        <taxon>Mollusca</taxon>
        <taxon>Gastropoda</taxon>
        <taxon>Heterobranchia</taxon>
        <taxon>Euthyneura</taxon>
        <taxon>Panpulmonata</taxon>
        <taxon>Hygrophila</taxon>
        <taxon>Lymnaeoidea</taxon>
        <taxon>Planorbidae</taxon>
        <taxon>Biomphalaria</taxon>
    </lineage>
</organism>
<feature type="signal peptide" evidence="2">
    <location>
        <begin position="1"/>
        <end position="19"/>
    </location>
</feature>
<proteinExistence type="predicted"/>
<dbReference type="GeneID" id="129924910"/>
<evidence type="ECO:0000256" key="2">
    <source>
        <dbReference type="SAM" id="SignalP"/>
    </source>
</evidence>
<reference evidence="4" key="1">
    <citation type="submission" date="2025-08" db="UniProtKB">
        <authorList>
            <consortium name="RefSeq"/>
        </authorList>
    </citation>
    <scope>IDENTIFICATION</scope>
</reference>
<feature type="transmembrane region" description="Helical" evidence="1">
    <location>
        <begin position="195"/>
        <end position="219"/>
    </location>
</feature>
<dbReference type="OrthoDB" id="10369695at2759"/>
<feature type="chain" id="PRO_5040887738" evidence="2">
    <location>
        <begin position="20"/>
        <end position="355"/>
    </location>
</feature>
<dbReference type="Proteomes" id="UP001165740">
    <property type="component" value="Chromosome 3"/>
</dbReference>
<sequence length="355" mass="39368">MNPFKMILPFILGITIASSNELAAVLEVTQGSQPTVYVLEENIVVLFHTCLCSLNSLQCRISKNMTNVEEKSLELGKSFDYESEYFCHYNMEVGLSCDRLKTSFQSVQCSSSKRSACTVEVLVAFGNSCPQRFVTLISSAPLNFQIVGSTDNLRNLFQCVASFSSETSIMSSTTSSLLTYTSTTTKEAPDNNIVVAMYVCGSLLVTVQLVCIVVVIIVWRKQKTIVTSRSPESIVRYEVRVLENRQLKKPEERNSSGNADSIRQYASMNGQSEEYVELGDYNFPLQESHQNTEVQAHHENVDEMNTTSRGNNEIATNVTGTETVQNNGNQNNSNDIDISSKTLVKALAELDTSML</sequence>
<evidence type="ECO:0000313" key="3">
    <source>
        <dbReference type="Proteomes" id="UP001165740"/>
    </source>
</evidence>
<keyword evidence="2" id="KW-0732">Signal</keyword>
<name>A0A9W2ZTC4_BIOGL</name>
<evidence type="ECO:0000313" key="4">
    <source>
        <dbReference type="RefSeq" id="XP_055878256.1"/>
    </source>
</evidence>
<keyword evidence="1" id="KW-0472">Membrane</keyword>
<protein>
    <submittedName>
        <fullName evidence="4">Uncharacterized protein LOC129924910</fullName>
    </submittedName>
</protein>
<keyword evidence="3" id="KW-1185">Reference proteome</keyword>
<dbReference type="RefSeq" id="XP_055878256.1">
    <property type="nucleotide sequence ID" value="XM_056022281.1"/>
</dbReference>